<dbReference type="Proteomes" id="UP000294933">
    <property type="component" value="Unassembled WGS sequence"/>
</dbReference>
<feature type="compositionally biased region" description="Polar residues" evidence="1">
    <location>
        <begin position="181"/>
        <end position="199"/>
    </location>
</feature>
<feature type="compositionally biased region" description="Low complexity" evidence="1">
    <location>
        <begin position="10"/>
        <end position="21"/>
    </location>
</feature>
<feature type="compositionally biased region" description="Polar residues" evidence="1">
    <location>
        <begin position="213"/>
        <end position="228"/>
    </location>
</feature>
<sequence length="324" mass="35225">MHTSPMRIPSLSSMYPSSQSSAICPGIPSSPSTQVRNFLDVMADEPNWLEASDGENASPNAKHRKASSRRYSFRENDIVNGRQHGAAVGERIGHSPSFRTPLDRASSVTLPDSEDEEEIYPPARRPLSTLSTELERIRGRQAVNETQVSATQTDGGDEEHTRLTQTFAMVAPRTRHDLPTNLENETQGSVTQSSSNGDGDTTILPHARGAQAENASTVPTLVSGSSRSSIDRVDQAIYDTQNARGAESSGIEIPQPAPDNTQSSVTQPDSDSEYQELHPTVDQEDLSESYGSSSEECLPAAVKGFLEMFEEGSMPSYFRESYEG</sequence>
<dbReference type="VEuPathDB" id="FungiDB:BD410DRAFT_2076"/>
<feature type="compositionally biased region" description="Polar residues" evidence="1">
    <location>
        <begin position="258"/>
        <end position="269"/>
    </location>
</feature>
<feature type="region of interest" description="Disordered" evidence="1">
    <location>
        <begin position="90"/>
        <end position="120"/>
    </location>
</feature>
<proteinExistence type="predicted"/>
<gene>
    <name evidence="2" type="ORF">BD410DRAFT_2076</name>
</gene>
<evidence type="ECO:0000313" key="3">
    <source>
        <dbReference type="Proteomes" id="UP000294933"/>
    </source>
</evidence>
<keyword evidence="3" id="KW-1185">Reference proteome</keyword>
<evidence type="ECO:0000256" key="1">
    <source>
        <dbReference type="SAM" id="MobiDB-lite"/>
    </source>
</evidence>
<dbReference type="EMBL" id="ML170156">
    <property type="protein sequence ID" value="TDL29051.1"/>
    <property type="molecule type" value="Genomic_DNA"/>
</dbReference>
<feature type="region of interest" description="Disordered" evidence="1">
    <location>
        <begin position="1"/>
        <end position="31"/>
    </location>
</feature>
<reference evidence="2 3" key="1">
    <citation type="submission" date="2018-06" db="EMBL/GenBank/DDBJ databases">
        <title>A transcriptomic atlas of mushroom development highlights an independent origin of complex multicellularity.</title>
        <authorList>
            <consortium name="DOE Joint Genome Institute"/>
            <person name="Krizsan K."/>
            <person name="Almasi E."/>
            <person name="Merenyi Z."/>
            <person name="Sahu N."/>
            <person name="Viragh M."/>
            <person name="Koszo T."/>
            <person name="Mondo S."/>
            <person name="Kiss B."/>
            <person name="Balint B."/>
            <person name="Kues U."/>
            <person name="Barry K."/>
            <person name="Hegedus J.C."/>
            <person name="Henrissat B."/>
            <person name="Johnson J."/>
            <person name="Lipzen A."/>
            <person name="Ohm R."/>
            <person name="Nagy I."/>
            <person name="Pangilinan J."/>
            <person name="Yan J."/>
            <person name="Xiong Y."/>
            <person name="Grigoriev I.V."/>
            <person name="Hibbett D.S."/>
            <person name="Nagy L.G."/>
        </authorList>
    </citation>
    <scope>NUCLEOTIDE SEQUENCE [LARGE SCALE GENOMIC DNA]</scope>
    <source>
        <strain evidence="2 3">SZMC22713</strain>
    </source>
</reference>
<name>A0A4R5XDD6_9AGAM</name>
<feature type="region of interest" description="Disordered" evidence="1">
    <location>
        <begin position="140"/>
        <end position="204"/>
    </location>
</feature>
<evidence type="ECO:0000313" key="2">
    <source>
        <dbReference type="EMBL" id="TDL29051.1"/>
    </source>
</evidence>
<dbReference type="AlphaFoldDB" id="A0A4R5XDD6"/>
<feature type="region of interest" description="Disordered" evidence="1">
    <location>
        <begin position="49"/>
        <end position="78"/>
    </location>
</feature>
<feature type="region of interest" description="Disordered" evidence="1">
    <location>
        <begin position="209"/>
        <end position="228"/>
    </location>
</feature>
<feature type="compositionally biased region" description="Polar residues" evidence="1">
    <location>
        <begin position="143"/>
        <end position="154"/>
    </location>
</feature>
<organism evidence="2 3">
    <name type="scientific">Rickenella mellea</name>
    <dbReference type="NCBI Taxonomy" id="50990"/>
    <lineage>
        <taxon>Eukaryota</taxon>
        <taxon>Fungi</taxon>
        <taxon>Dikarya</taxon>
        <taxon>Basidiomycota</taxon>
        <taxon>Agaricomycotina</taxon>
        <taxon>Agaricomycetes</taxon>
        <taxon>Hymenochaetales</taxon>
        <taxon>Rickenellaceae</taxon>
        <taxon>Rickenella</taxon>
    </lineage>
</organism>
<feature type="region of interest" description="Disordered" evidence="1">
    <location>
        <begin position="242"/>
        <end position="294"/>
    </location>
</feature>
<accession>A0A4R5XDD6</accession>
<protein>
    <submittedName>
        <fullName evidence="2">Uncharacterized protein</fullName>
    </submittedName>
</protein>